<dbReference type="CDD" id="cd06503">
    <property type="entry name" value="ATP-synt_Fo_b"/>
    <property type="match status" value="1"/>
</dbReference>
<evidence type="ECO:0000256" key="11">
    <source>
        <dbReference type="SAM" id="MobiDB-lite"/>
    </source>
</evidence>
<feature type="compositionally biased region" description="Basic and acidic residues" evidence="11">
    <location>
        <begin position="754"/>
        <end position="764"/>
    </location>
</feature>
<evidence type="ECO:0000256" key="7">
    <source>
        <dbReference type="ARBA" id="ARBA00022884"/>
    </source>
</evidence>
<dbReference type="RefSeq" id="WP_074802897.1">
    <property type="nucleotide sequence ID" value="NZ_BPTR01000001.1"/>
</dbReference>
<dbReference type="Gene3D" id="3.40.50.300">
    <property type="entry name" value="P-loop containing nucleotide triphosphate hydrolases"/>
    <property type="match status" value="1"/>
</dbReference>
<evidence type="ECO:0000256" key="8">
    <source>
        <dbReference type="ARBA" id="ARBA00023125"/>
    </source>
</evidence>
<dbReference type="GO" id="GO:0140664">
    <property type="term" value="F:ATP-dependent DNA damage sensor activity"/>
    <property type="evidence" value="ECO:0007669"/>
    <property type="project" value="InterPro"/>
</dbReference>
<feature type="domain" description="Smr" evidence="12">
    <location>
        <begin position="793"/>
        <end position="868"/>
    </location>
</feature>
<gene>
    <name evidence="9 13" type="primary">mutS2</name>
    <name evidence="9" type="synonym">rqcU</name>
    <name evidence="13" type="ORF">PRRU23_12220</name>
</gene>
<dbReference type="GO" id="GO:0004519">
    <property type="term" value="F:endonuclease activity"/>
    <property type="evidence" value="ECO:0007669"/>
    <property type="project" value="UniProtKB-UniRule"/>
</dbReference>
<sequence>MIYPDNFEIKIGFSEIRRLLKERCLSTLGKEEVDRIFFSTKADEVNEWLAQVRDFRRIQEETENFPLSYFYDVRASVLRARVENTFLEEHELFDLRRSLDTIAQIVKFLNTNVDGDDEENEEQDGWKVDKKYPYPALHRLAEDIMTFPQLISRIDQILDKFGHIRDNASPKLLDIRRELARTEGNISRILNGILRSAQSEGVVEKDVTPTLRDGRLVIPVVPNLKKKIRGIVHDESATGKTVFIEPAEVVEANNRVRELESEERHEVIRILTEFTDKVRPHIKEIILSYLFLGQIDCIRAKAELAKIIKGFEPEVKKGPAMDWIQASHPLLRLSLERQDKKVIPLDITLTKQKRLLIISGPNAGGKSVCLKTVGLLQYMLQCGLSIPVGDRSTTGMFTNIMIDIGDEQSLENDLSTYSSHLLNMKNMMKHANESTIILIDEFGTGTEPAIGGAIAESVLNQFCQKNAFGVITTHYQNLKHFADSHEGVANGAMLYDRHEMKPLFQLAIGQPGSSFAIEIARKIGLPEQVIQEASEIVGNDYIQSDKYLQDIVRDKRYWETKRQNIHQREKDMDKAVSRYETRLQEIEAQRKEILAKARQEAEELLKESNKKIENTIREIREKQAEKEETKRIRQELHEFEKEVSAIDTKANDDMIARQIEKIKQRKARHEKHKAEKAQKQEQAAATLRQAVNKQTGTKVLEVGDEVRIKGTSSTGKLESIDGKTATVIFGGMRTKLKLNRLEYAATPSTSSQDSQEKTLSKNEEMAERLRSYGISKETRKTMDDHKQNFHQDLDVRGMRGDEALTAVQYFIDDAILVGMPRVRILHGKGNGILRQLIRQYLGSVPNVTHYGDEHVQFGGAGITIVDIG</sequence>
<keyword evidence="8 9" id="KW-0238">DNA-binding</keyword>
<dbReference type="GO" id="GO:0043023">
    <property type="term" value="F:ribosomal large subunit binding"/>
    <property type="evidence" value="ECO:0007669"/>
    <property type="project" value="UniProtKB-UniRule"/>
</dbReference>
<dbReference type="InterPro" id="IPR046893">
    <property type="entry name" value="MSSS"/>
</dbReference>
<dbReference type="FunFam" id="3.30.1370.110:FF:000004">
    <property type="entry name" value="Endonuclease MutS2"/>
    <property type="match status" value="1"/>
</dbReference>
<evidence type="ECO:0000313" key="14">
    <source>
        <dbReference type="Proteomes" id="UP000887043"/>
    </source>
</evidence>
<dbReference type="SUPFAM" id="SSF160443">
    <property type="entry name" value="SMR domain-like"/>
    <property type="match status" value="1"/>
</dbReference>
<dbReference type="GO" id="GO:0072344">
    <property type="term" value="P:rescue of stalled ribosome"/>
    <property type="evidence" value="ECO:0007669"/>
    <property type="project" value="UniProtKB-UniRule"/>
</dbReference>
<dbReference type="GO" id="GO:0019843">
    <property type="term" value="F:rRNA binding"/>
    <property type="evidence" value="ECO:0007669"/>
    <property type="project" value="UniProtKB-UniRule"/>
</dbReference>
<evidence type="ECO:0000256" key="2">
    <source>
        <dbReference type="ARBA" id="ARBA00022730"/>
    </source>
</evidence>
<dbReference type="NCBIfam" id="TIGR01069">
    <property type="entry name" value="mutS2"/>
    <property type="match status" value="1"/>
</dbReference>
<dbReference type="PANTHER" id="PTHR48466:SF2">
    <property type="entry name" value="OS10G0509000 PROTEIN"/>
    <property type="match status" value="1"/>
</dbReference>
<dbReference type="GO" id="GO:0045910">
    <property type="term" value="P:negative regulation of DNA recombination"/>
    <property type="evidence" value="ECO:0007669"/>
    <property type="project" value="InterPro"/>
</dbReference>
<dbReference type="InterPro" id="IPR036063">
    <property type="entry name" value="Smr_dom_sf"/>
</dbReference>
<feature type="coiled-coil region" evidence="10">
    <location>
        <begin position="569"/>
        <end position="689"/>
    </location>
</feature>
<dbReference type="SMART" id="SM00533">
    <property type="entry name" value="MUTSd"/>
    <property type="match status" value="1"/>
</dbReference>
<evidence type="ECO:0000256" key="1">
    <source>
        <dbReference type="ARBA" id="ARBA00022722"/>
    </source>
</evidence>
<comment type="function">
    <text evidence="9">Endonuclease that is involved in the suppression of homologous recombination and thus may have a key role in the control of bacterial genetic diversity.</text>
</comment>
<dbReference type="InterPro" id="IPR005747">
    <property type="entry name" value="MutS2"/>
</dbReference>
<dbReference type="FunFam" id="3.40.50.300:FF:001531">
    <property type="entry name" value="Endonuclease MutS2"/>
    <property type="match status" value="1"/>
</dbReference>
<accession>A0AA37HW35</accession>
<dbReference type="SUPFAM" id="SSF52540">
    <property type="entry name" value="P-loop containing nucleoside triphosphate hydrolases"/>
    <property type="match status" value="1"/>
</dbReference>
<dbReference type="GO" id="GO:0030983">
    <property type="term" value="F:mismatched DNA binding"/>
    <property type="evidence" value="ECO:0007669"/>
    <property type="project" value="InterPro"/>
</dbReference>
<evidence type="ECO:0000313" key="13">
    <source>
        <dbReference type="EMBL" id="GJG27522.1"/>
    </source>
</evidence>
<proteinExistence type="inferred from homology"/>
<keyword evidence="2 9" id="KW-0699">rRNA-binding</keyword>
<keyword evidence="6 9" id="KW-0067">ATP-binding</keyword>
<dbReference type="PIRSF" id="PIRSF005814">
    <property type="entry name" value="MutS_YshD"/>
    <property type="match status" value="1"/>
</dbReference>
<keyword evidence="3 9" id="KW-0547">Nucleotide-binding</keyword>
<dbReference type="EC" id="3.6.4.-" evidence="9"/>
<dbReference type="Pfam" id="PF20297">
    <property type="entry name" value="MSSS"/>
    <property type="match status" value="1"/>
</dbReference>
<evidence type="ECO:0000259" key="12">
    <source>
        <dbReference type="PROSITE" id="PS50828"/>
    </source>
</evidence>
<dbReference type="InterPro" id="IPR007696">
    <property type="entry name" value="DNA_mismatch_repair_MutS_core"/>
</dbReference>
<dbReference type="AlphaFoldDB" id="A0AA37HW35"/>
<evidence type="ECO:0000256" key="6">
    <source>
        <dbReference type="ARBA" id="ARBA00022840"/>
    </source>
</evidence>
<evidence type="ECO:0000256" key="4">
    <source>
        <dbReference type="ARBA" id="ARBA00022759"/>
    </source>
</evidence>
<dbReference type="GO" id="GO:0005524">
    <property type="term" value="F:ATP binding"/>
    <property type="evidence" value="ECO:0007669"/>
    <property type="project" value="UniProtKB-UniRule"/>
</dbReference>
<dbReference type="InterPro" id="IPR045076">
    <property type="entry name" value="MutS"/>
</dbReference>
<reference evidence="13" key="1">
    <citation type="submission" date="2021-08" db="EMBL/GenBank/DDBJ databases">
        <title>Prevotella lacticifex sp. nov., isolated from rumen of cow.</title>
        <authorList>
            <person name="Shinkai T."/>
            <person name="Ikeyama N."/>
            <person name="Kumagai M."/>
            <person name="Ohmori H."/>
            <person name="Sakamoto M."/>
            <person name="Ohkuma M."/>
            <person name="Mitsumori M."/>
        </authorList>
    </citation>
    <scope>NUCLEOTIDE SEQUENCE</scope>
    <source>
        <strain evidence="13">DSM 11371</strain>
    </source>
</reference>
<comment type="similarity">
    <text evidence="9">Belongs to the DNA mismatch repair MutS family. MutS2 subfamily.</text>
</comment>
<comment type="caution">
    <text evidence="13">The sequence shown here is derived from an EMBL/GenBank/DDBJ whole genome shotgun (WGS) entry which is preliminary data.</text>
</comment>
<feature type="region of interest" description="Disordered" evidence="11">
    <location>
        <begin position="744"/>
        <end position="764"/>
    </location>
</feature>
<keyword evidence="7 9" id="KW-0694">RNA-binding</keyword>
<dbReference type="PROSITE" id="PS50828">
    <property type="entry name" value="SMR"/>
    <property type="match status" value="1"/>
</dbReference>
<keyword evidence="10" id="KW-0175">Coiled coil</keyword>
<dbReference type="InterPro" id="IPR000432">
    <property type="entry name" value="DNA_mismatch_repair_MutS_C"/>
</dbReference>
<dbReference type="SMART" id="SM00534">
    <property type="entry name" value="MUTSac"/>
    <property type="match status" value="1"/>
</dbReference>
<dbReference type="Gene3D" id="3.30.1370.110">
    <property type="match status" value="1"/>
</dbReference>
<dbReference type="GO" id="GO:0006298">
    <property type="term" value="P:mismatch repair"/>
    <property type="evidence" value="ECO:0007669"/>
    <property type="project" value="InterPro"/>
</dbReference>
<keyword evidence="4 9" id="KW-0255">Endonuclease</keyword>
<comment type="function">
    <text evidence="9">Acts as a ribosome collision sensor, splitting the ribosome into its 2 subunits. Detects stalled/collided 70S ribosomes which it binds and splits by an ATP-hydrolysis driven conformational change. Acts upstream of the ribosome quality control system (RQC), a ribosome-associated complex that mediates the extraction of incompletely synthesized nascent chains from stalled ribosomes and their subsequent degradation. Probably generates substrates for RQC.</text>
</comment>
<dbReference type="HAMAP" id="MF_00092">
    <property type="entry name" value="MutS2"/>
    <property type="match status" value="1"/>
</dbReference>
<feature type="binding site" evidence="9">
    <location>
        <begin position="360"/>
        <end position="367"/>
    </location>
    <ligand>
        <name>ATP</name>
        <dbReference type="ChEBI" id="CHEBI:30616"/>
    </ligand>
</feature>
<dbReference type="SUPFAM" id="SSF48334">
    <property type="entry name" value="DNA repair protein MutS, domain III"/>
    <property type="match status" value="1"/>
</dbReference>
<dbReference type="InterPro" id="IPR027417">
    <property type="entry name" value="P-loop_NTPase"/>
</dbReference>
<dbReference type="EMBL" id="BPTR01000001">
    <property type="protein sequence ID" value="GJG27522.1"/>
    <property type="molecule type" value="Genomic_DNA"/>
</dbReference>
<evidence type="ECO:0000256" key="5">
    <source>
        <dbReference type="ARBA" id="ARBA00022801"/>
    </source>
</evidence>
<comment type="subunit">
    <text evidence="9">Homodimer. Binds to stalled ribosomes, contacting rRNA.</text>
</comment>
<dbReference type="GO" id="GO:0016887">
    <property type="term" value="F:ATP hydrolysis activity"/>
    <property type="evidence" value="ECO:0007669"/>
    <property type="project" value="InterPro"/>
</dbReference>
<dbReference type="Pfam" id="PF00488">
    <property type="entry name" value="MutS_V"/>
    <property type="match status" value="1"/>
</dbReference>
<dbReference type="SMART" id="SM00463">
    <property type="entry name" value="SMR"/>
    <property type="match status" value="1"/>
</dbReference>
<dbReference type="InterPro" id="IPR002625">
    <property type="entry name" value="Smr_dom"/>
</dbReference>
<dbReference type="Proteomes" id="UP000887043">
    <property type="component" value="Unassembled WGS sequence"/>
</dbReference>
<evidence type="ECO:0000256" key="10">
    <source>
        <dbReference type="SAM" id="Coils"/>
    </source>
</evidence>
<dbReference type="InterPro" id="IPR036187">
    <property type="entry name" value="DNA_mismatch_repair_MutS_sf"/>
</dbReference>
<dbReference type="PANTHER" id="PTHR48466">
    <property type="entry name" value="OS10G0509000 PROTEIN-RELATED"/>
    <property type="match status" value="1"/>
</dbReference>
<keyword evidence="1 9" id="KW-0540">Nuclease</keyword>
<dbReference type="EC" id="3.1.-.-" evidence="9"/>
<evidence type="ECO:0000256" key="3">
    <source>
        <dbReference type="ARBA" id="ARBA00022741"/>
    </source>
</evidence>
<organism evidence="13 14">
    <name type="scientific">Segatella bryantii</name>
    <name type="common">Prevotella bryantii</name>
    <dbReference type="NCBI Taxonomy" id="77095"/>
    <lineage>
        <taxon>Bacteria</taxon>
        <taxon>Pseudomonadati</taxon>
        <taxon>Bacteroidota</taxon>
        <taxon>Bacteroidia</taxon>
        <taxon>Bacteroidales</taxon>
        <taxon>Prevotellaceae</taxon>
        <taxon>Segatella</taxon>
    </lineage>
</organism>
<name>A0AA37HW35_SEGBR</name>
<dbReference type="Pfam" id="PF01713">
    <property type="entry name" value="Smr"/>
    <property type="match status" value="1"/>
</dbReference>
<protein>
    <recommendedName>
        <fullName evidence="9">Endonuclease MutS2</fullName>
        <ecNumber evidence="9">3.1.-.-</ecNumber>
    </recommendedName>
    <alternativeName>
        <fullName evidence="9">Ribosome-associated protein quality control-upstream factor</fullName>
        <shortName evidence="9">RQC-upstream factor</shortName>
        <shortName evidence="9">RqcU</shortName>
        <ecNumber evidence="9">3.6.4.-</ecNumber>
    </alternativeName>
</protein>
<evidence type="ECO:0000256" key="9">
    <source>
        <dbReference type="HAMAP-Rule" id="MF_00092"/>
    </source>
</evidence>
<keyword evidence="5 9" id="KW-0378">Hydrolase</keyword>